<proteinExistence type="predicted"/>
<dbReference type="InterPro" id="IPR035897">
    <property type="entry name" value="Toll_tir_struct_dom_sf"/>
</dbReference>
<dbReference type="SUPFAM" id="SSF52200">
    <property type="entry name" value="Toll/Interleukin receptor TIR domain"/>
    <property type="match status" value="1"/>
</dbReference>
<evidence type="ECO:0000313" key="3">
    <source>
        <dbReference type="Proteomes" id="UP001500967"/>
    </source>
</evidence>
<reference evidence="3" key="1">
    <citation type="journal article" date="2019" name="Int. J. Syst. Evol. Microbiol.">
        <title>The Global Catalogue of Microorganisms (GCM) 10K type strain sequencing project: providing services to taxonomists for standard genome sequencing and annotation.</title>
        <authorList>
            <consortium name="The Broad Institute Genomics Platform"/>
            <consortium name="The Broad Institute Genome Sequencing Center for Infectious Disease"/>
            <person name="Wu L."/>
            <person name="Ma J."/>
        </authorList>
    </citation>
    <scope>NUCLEOTIDE SEQUENCE [LARGE SCALE GENOMIC DNA]</scope>
    <source>
        <strain evidence="3">JCM 10425</strain>
    </source>
</reference>
<evidence type="ECO:0000313" key="2">
    <source>
        <dbReference type="EMBL" id="GAA0221985.1"/>
    </source>
</evidence>
<comment type="caution">
    <text evidence="2">The sequence shown here is derived from an EMBL/GenBank/DDBJ whole genome shotgun (WGS) entry which is preliminary data.</text>
</comment>
<dbReference type="InterPro" id="IPR000157">
    <property type="entry name" value="TIR_dom"/>
</dbReference>
<keyword evidence="3" id="KW-1185">Reference proteome</keyword>
<accession>A0ABP3D2S8</accession>
<evidence type="ECO:0000259" key="1">
    <source>
        <dbReference type="Pfam" id="PF13676"/>
    </source>
</evidence>
<name>A0ABP3D2S8_9ACTN</name>
<feature type="domain" description="TIR" evidence="1">
    <location>
        <begin position="25"/>
        <end position="138"/>
    </location>
</feature>
<gene>
    <name evidence="2" type="ORF">GCM10009539_03950</name>
</gene>
<dbReference type="Gene3D" id="3.40.50.10140">
    <property type="entry name" value="Toll/interleukin-1 receptor homology (TIR) domain"/>
    <property type="match status" value="1"/>
</dbReference>
<sequence length="278" mass="31187">MPADKPGCGCPANRRSHTGRMGRRIFVSYARENRAAVSGIEEDLTAVGHEVWSDGSFSGGEIWWSEILEHISWCDVFLLALSDAALYSPACRLEHQYALDLRRPVLPVRVALLRQQISLPGGLGEQHQIDYHQGGREATLELQRAIARAPVAPEIPPDVPVPPTPGADGARRPSAHVVKCKGTTLEVDIMDGIYRGRLKVSGNDGWDLVKVWLDDERWPTVLRWKGLVGARQIHLWLPHGRELQVLIRPNEDSYGKISYLRISSDDELLVEGNRWKFR</sequence>
<dbReference type="Proteomes" id="UP001500967">
    <property type="component" value="Unassembled WGS sequence"/>
</dbReference>
<organism evidence="2 3">
    <name type="scientific">Cryptosporangium japonicum</name>
    <dbReference type="NCBI Taxonomy" id="80872"/>
    <lineage>
        <taxon>Bacteria</taxon>
        <taxon>Bacillati</taxon>
        <taxon>Actinomycetota</taxon>
        <taxon>Actinomycetes</taxon>
        <taxon>Cryptosporangiales</taxon>
        <taxon>Cryptosporangiaceae</taxon>
        <taxon>Cryptosporangium</taxon>
    </lineage>
</organism>
<dbReference type="EMBL" id="BAAAGX010000003">
    <property type="protein sequence ID" value="GAA0221985.1"/>
    <property type="molecule type" value="Genomic_DNA"/>
</dbReference>
<dbReference type="Pfam" id="PF13676">
    <property type="entry name" value="TIR_2"/>
    <property type="match status" value="1"/>
</dbReference>
<protein>
    <recommendedName>
        <fullName evidence="1">TIR domain-containing protein</fullName>
    </recommendedName>
</protein>